<gene>
    <name evidence="2" type="primary">Vigan.09G042500</name>
    <name evidence="2" type="ORF">VIGAN_09042500</name>
</gene>
<dbReference type="Proteomes" id="UP000291084">
    <property type="component" value="Chromosome 9"/>
</dbReference>
<keyword evidence="3" id="KW-1185">Reference proteome</keyword>
<dbReference type="AlphaFoldDB" id="A0A0S3SWJ8"/>
<reference evidence="2 3" key="1">
    <citation type="journal article" date="2015" name="Sci. Rep.">
        <title>The power of single molecule real-time sequencing technology in the de novo assembly of a eukaryotic genome.</title>
        <authorList>
            <person name="Sakai H."/>
            <person name="Naito K."/>
            <person name="Ogiso-Tanaka E."/>
            <person name="Takahashi Y."/>
            <person name="Iseki K."/>
            <person name="Muto C."/>
            <person name="Satou K."/>
            <person name="Teruya K."/>
            <person name="Shiroma A."/>
            <person name="Shimoji M."/>
            <person name="Hirano T."/>
            <person name="Itoh T."/>
            <person name="Kaga A."/>
            <person name="Tomooka N."/>
        </authorList>
    </citation>
    <scope>NUCLEOTIDE SEQUENCE [LARGE SCALE GENOMIC DNA]</scope>
    <source>
        <strain evidence="3">cv. Shumari</strain>
    </source>
</reference>
<feature type="compositionally biased region" description="Low complexity" evidence="1">
    <location>
        <begin position="158"/>
        <end position="167"/>
    </location>
</feature>
<evidence type="ECO:0000313" key="2">
    <source>
        <dbReference type="EMBL" id="BAT97074.1"/>
    </source>
</evidence>
<proteinExistence type="predicted"/>
<protein>
    <submittedName>
        <fullName evidence="2">Uncharacterized protein</fullName>
    </submittedName>
</protein>
<evidence type="ECO:0000313" key="3">
    <source>
        <dbReference type="Proteomes" id="UP000291084"/>
    </source>
</evidence>
<feature type="compositionally biased region" description="Basic and acidic residues" evidence="1">
    <location>
        <begin position="135"/>
        <end position="156"/>
    </location>
</feature>
<organism evidence="2 3">
    <name type="scientific">Vigna angularis var. angularis</name>
    <dbReference type="NCBI Taxonomy" id="157739"/>
    <lineage>
        <taxon>Eukaryota</taxon>
        <taxon>Viridiplantae</taxon>
        <taxon>Streptophyta</taxon>
        <taxon>Embryophyta</taxon>
        <taxon>Tracheophyta</taxon>
        <taxon>Spermatophyta</taxon>
        <taxon>Magnoliopsida</taxon>
        <taxon>eudicotyledons</taxon>
        <taxon>Gunneridae</taxon>
        <taxon>Pentapetalae</taxon>
        <taxon>rosids</taxon>
        <taxon>fabids</taxon>
        <taxon>Fabales</taxon>
        <taxon>Fabaceae</taxon>
        <taxon>Papilionoideae</taxon>
        <taxon>50 kb inversion clade</taxon>
        <taxon>NPAAA clade</taxon>
        <taxon>indigoferoid/millettioid clade</taxon>
        <taxon>Phaseoleae</taxon>
        <taxon>Vigna</taxon>
    </lineage>
</organism>
<dbReference type="EMBL" id="AP015042">
    <property type="protein sequence ID" value="BAT97074.1"/>
    <property type="molecule type" value="Genomic_DNA"/>
</dbReference>
<feature type="region of interest" description="Disordered" evidence="1">
    <location>
        <begin position="93"/>
        <end position="167"/>
    </location>
</feature>
<feature type="compositionally biased region" description="Basic and acidic residues" evidence="1">
    <location>
        <begin position="1"/>
        <end position="12"/>
    </location>
</feature>
<evidence type="ECO:0000256" key="1">
    <source>
        <dbReference type="SAM" id="MobiDB-lite"/>
    </source>
</evidence>
<accession>A0A0S3SWJ8</accession>
<feature type="region of interest" description="Disordered" evidence="1">
    <location>
        <begin position="181"/>
        <end position="227"/>
    </location>
</feature>
<name>A0A0S3SWJ8_PHAAN</name>
<feature type="region of interest" description="Disordered" evidence="1">
    <location>
        <begin position="1"/>
        <end position="26"/>
    </location>
</feature>
<feature type="compositionally biased region" description="Basic residues" evidence="1">
    <location>
        <begin position="184"/>
        <end position="220"/>
    </location>
</feature>
<sequence length="227" mass="26969">MGDEGGMPRENIKYQTTSAPRSTDAFGPNNLGSYANQCLRSGWYRFFCLGCLVNRETQSACDCESSLAWPQKQKNKSRRRLVDLERRRQWRSGAVDRERRRQAATTEGSPIWRGGGSDDLEQWMESGGGRQQRRRLTDLERRRQRRSGEVDRERRRQAATMEARRSAAAWRWRSGAVDLERRWQQHRRRQRRQRRRQRRKHGQRRVRARGGVSTKKRRRMGVTGREK</sequence>